<feature type="compositionally biased region" description="Basic and acidic residues" evidence="6">
    <location>
        <begin position="260"/>
        <end position="278"/>
    </location>
</feature>
<gene>
    <name evidence="9" type="ORF">FDF70_08995</name>
</gene>
<dbReference type="EMBL" id="SXCS01000004">
    <property type="protein sequence ID" value="NFR61620.1"/>
    <property type="molecule type" value="Genomic_DNA"/>
</dbReference>
<evidence type="ECO:0000256" key="7">
    <source>
        <dbReference type="SAM" id="Phobius"/>
    </source>
</evidence>
<dbReference type="InterPro" id="IPR055431">
    <property type="entry name" value="RsgI_M"/>
</dbReference>
<comment type="subcellular location">
    <subcellularLocation>
        <location evidence="1">Cell membrane</location>
        <topology evidence="1">Single-pass membrane protein</topology>
    </subcellularLocation>
</comment>
<keyword evidence="2" id="KW-1003">Cell membrane</keyword>
<feature type="compositionally biased region" description="Basic and acidic residues" evidence="6">
    <location>
        <begin position="318"/>
        <end position="348"/>
    </location>
</feature>
<comment type="caution">
    <text evidence="9">The sequence shown here is derived from an EMBL/GenBank/DDBJ whole genome shotgun (WGS) entry which is preliminary data.</text>
</comment>
<feature type="domain" description="RsgI N-terminal anti-sigma" evidence="8">
    <location>
        <begin position="3"/>
        <end position="51"/>
    </location>
</feature>
<evidence type="ECO:0000259" key="8">
    <source>
        <dbReference type="PROSITE" id="PS51849"/>
    </source>
</evidence>
<dbReference type="Proteomes" id="UP000486601">
    <property type="component" value="Unassembled WGS sequence"/>
</dbReference>
<feature type="compositionally biased region" description="Low complexity" evidence="6">
    <location>
        <begin position="279"/>
        <end position="315"/>
    </location>
</feature>
<feature type="transmembrane region" description="Helical" evidence="7">
    <location>
        <begin position="58"/>
        <end position="75"/>
    </location>
</feature>
<evidence type="ECO:0000313" key="10">
    <source>
        <dbReference type="Proteomes" id="UP000486601"/>
    </source>
</evidence>
<reference evidence="9 10" key="1">
    <citation type="submission" date="2019-04" db="EMBL/GenBank/DDBJ databases">
        <title>Genome sequencing of Clostridium botulinum Groups I-IV and Clostridium butyricum.</title>
        <authorList>
            <person name="Brunt J."/>
            <person name="Van Vliet A.H.M."/>
            <person name="Stringer S.C."/>
            <person name="Carter A.T."/>
            <person name="Peck M.W."/>
        </authorList>
    </citation>
    <scope>NUCLEOTIDE SEQUENCE [LARGE SCALE GENOMIC DNA]</scope>
    <source>
        <strain evidence="9 10">IFR 18/108</strain>
    </source>
</reference>
<dbReference type="GO" id="GO:0005886">
    <property type="term" value="C:plasma membrane"/>
    <property type="evidence" value="ECO:0007669"/>
    <property type="project" value="UniProtKB-SubCell"/>
</dbReference>
<protein>
    <submittedName>
        <fullName evidence="9">Anti-sigma factor domain-containing protein</fullName>
    </submittedName>
</protein>
<evidence type="ECO:0000256" key="2">
    <source>
        <dbReference type="ARBA" id="ARBA00022475"/>
    </source>
</evidence>
<evidence type="ECO:0000256" key="1">
    <source>
        <dbReference type="ARBA" id="ARBA00004162"/>
    </source>
</evidence>
<keyword evidence="3 7" id="KW-0812">Transmembrane</keyword>
<accession>A0A7X5P917</accession>
<evidence type="ECO:0000313" key="9">
    <source>
        <dbReference type="EMBL" id="NFR61620.1"/>
    </source>
</evidence>
<evidence type="ECO:0000256" key="5">
    <source>
        <dbReference type="ARBA" id="ARBA00023136"/>
    </source>
</evidence>
<feature type="region of interest" description="Disordered" evidence="6">
    <location>
        <begin position="209"/>
        <end position="348"/>
    </location>
</feature>
<feature type="compositionally biased region" description="Basic and acidic residues" evidence="6">
    <location>
        <begin position="216"/>
        <end position="225"/>
    </location>
</feature>
<proteinExistence type="predicted"/>
<keyword evidence="4 7" id="KW-1133">Transmembrane helix</keyword>
<evidence type="ECO:0000256" key="3">
    <source>
        <dbReference type="ARBA" id="ARBA00022692"/>
    </source>
</evidence>
<sequence>MNKKGIVMEIHKNKIGILTSSGEFIYVANSTVSPNLGEIYESEEIKLKSSAYKNIKKFSLMAASLLIIFICSIFIKTYNAPASLLIIFICSIFIKTYNAPVSSVTIKINPSIKLQANRWNKIINVTPLNKDGTNLLKNLNLKNKGLEKGINLILEEAKKENYINNDYKNSSKAISIDFTGDTSSLNLSNIENNLKNLKVKYNIETPQGIKTNYNKDNIKSNDNNKTKHNNNNNNRTPVNADKTIKDNDKNNNSINKTKSKKVDSEVKKYNENKKDSTSSKENNIKNNGNQNNNTTEKSNSSNTKIPNSIKNNSSNKPHKNEVDKNIKKEPPSENKNGKPIKDKPGNQK</sequence>
<evidence type="ECO:0000256" key="4">
    <source>
        <dbReference type="ARBA" id="ARBA00022989"/>
    </source>
</evidence>
<name>A0A7X5P917_CLOSG</name>
<dbReference type="PROSITE" id="PS51849">
    <property type="entry name" value="RSGI_N"/>
    <property type="match status" value="1"/>
</dbReference>
<evidence type="ECO:0000256" key="6">
    <source>
        <dbReference type="SAM" id="MobiDB-lite"/>
    </source>
</evidence>
<dbReference type="AlphaFoldDB" id="A0A7X5P917"/>
<dbReference type="Pfam" id="PF12791">
    <property type="entry name" value="RsgI_N"/>
    <property type="match status" value="1"/>
</dbReference>
<dbReference type="InterPro" id="IPR024449">
    <property type="entry name" value="Anti-sigma_RsgI_N"/>
</dbReference>
<dbReference type="Pfam" id="PF23750">
    <property type="entry name" value="RsgI_M"/>
    <property type="match status" value="1"/>
</dbReference>
<dbReference type="RefSeq" id="WP_040108221.1">
    <property type="nucleotide sequence ID" value="NZ_SXAK01000004.1"/>
</dbReference>
<keyword evidence="5 7" id="KW-0472">Membrane</keyword>
<organism evidence="9 10">
    <name type="scientific">Clostridium sporogenes</name>
    <dbReference type="NCBI Taxonomy" id="1509"/>
    <lineage>
        <taxon>Bacteria</taxon>
        <taxon>Bacillati</taxon>
        <taxon>Bacillota</taxon>
        <taxon>Clostridia</taxon>
        <taxon>Eubacteriales</taxon>
        <taxon>Clostridiaceae</taxon>
        <taxon>Clostridium</taxon>
    </lineage>
</organism>